<evidence type="ECO:0000256" key="6">
    <source>
        <dbReference type="SAM" id="Phobius"/>
    </source>
</evidence>
<feature type="transmembrane region" description="Helical" evidence="6">
    <location>
        <begin position="21"/>
        <end position="40"/>
    </location>
</feature>
<feature type="non-terminal residue" evidence="7">
    <location>
        <position position="210"/>
    </location>
</feature>
<feature type="transmembrane region" description="Helical" evidence="6">
    <location>
        <begin position="190"/>
        <end position="208"/>
    </location>
</feature>
<name>A0A955LVS3_UNCKA</name>
<gene>
    <name evidence="7" type="ORF">KC573_02000</name>
</gene>
<dbReference type="GO" id="GO:0005886">
    <property type="term" value="C:plasma membrane"/>
    <property type="evidence" value="ECO:0007669"/>
    <property type="project" value="UniProtKB-SubCell"/>
</dbReference>
<dbReference type="Pfam" id="PF01943">
    <property type="entry name" value="Polysacc_synt"/>
    <property type="match status" value="1"/>
</dbReference>
<protein>
    <submittedName>
        <fullName evidence="7">Oligosaccharide flippase family protein</fullName>
    </submittedName>
</protein>
<dbReference type="PANTHER" id="PTHR30250">
    <property type="entry name" value="PST FAMILY PREDICTED COLANIC ACID TRANSPORTER"/>
    <property type="match status" value="1"/>
</dbReference>
<keyword evidence="2" id="KW-1003">Cell membrane</keyword>
<accession>A0A955LVS3</accession>
<comment type="subcellular location">
    <subcellularLocation>
        <location evidence="1">Cell membrane</location>
        <topology evidence="1">Multi-pass membrane protein</topology>
    </subcellularLocation>
</comment>
<keyword evidence="5 6" id="KW-0472">Membrane</keyword>
<evidence type="ECO:0000313" key="8">
    <source>
        <dbReference type="Proteomes" id="UP000699691"/>
    </source>
</evidence>
<evidence type="ECO:0000256" key="5">
    <source>
        <dbReference type="ARBA" id="ARBA00023136"/>
    </source>
</evidence>
<dbReference type="InterPro" id="IPR050833">
    <property type="entry name" value="Poly_Biosynth_Transport"/>
</dbReference>
<proteinExistence type="predicted"/>
<dbReference type="InterPro" id="IPR002797">
    <property type="entry name" value="Polysacc_synth"/>
</dbReference>
<dbReference type="PANTHER" id="PTHR30250:SF11">
    <property type="entry name" value="O-ANTIGEN TRANSPORTER-RELATED"/>
    <property type="match status" value="1"/>
</dbReference>
<dbReference type="EMBL" id="JAGQKY010000069">
    <property type="protein sequence ID" value="MCA9397576.1"/>
    <property type="molecule type" value="Genomic_DNA"/>
</dbReference>
<comment type="caution">
    <text evidence="7">The sequence shown here is derived from an EMBL/GenBank/DDBJ whole genome shotgun (WGS) entry which is preliminary data.</text>
</comment>
<evidence type="ECO:0000256" key="2">
    <source>
        <dbReference type="ARBA" id="ARBA00022475"/>
    </source>
</evidence>
<evidence type="ECO:0000313" key="7">
    <source>
        <dbReference type="EMBL" id="MCA9397576.1"/>
    </source>
</evidence>
<evidence type="ECO:0000256" key="1">
    <source>
        <dbReference type="ARBA" id="ARBA00004651"/>
    </source>
</evidence>
<dbReference type="AlphaFoldDB" id="A0A955LVS3"/>
<dbReference type="Proteomes" id="UP000699691">
    <property type="component" value="Unassembled WGS sequence"/>
</dbReference>
<evidence type="ECO:0000256" key="4">
    <source>
        <dbReference type="ARBA" id="ARBA00022989"/>
    </source>
</evidence>
<feature type="transmembrane region" description="Helical" evidence="6">
    <location>
        <begin position="52"/>
        <end position="79"/>
    </location>
</feature>
<keyword evidence="3 6" id="KW-0812">Transmembrane</keyword>
<feature type="transmembrane region" description="Helical" evidence="6">
    <location>
        <begin position="126"/>
        <end position="144"/>
    </location>
</feature>
<reference evidence="7" key="1">
    <citation type="submission" date="2020-04" db="EMBL/GenBank/DDBJ databases">
        <authorList>
            <person name="Zhang T."/>
        </authorList>
    </citation>
    <scope>NUCLEOTIDE SEQUENCE</scope>
    <source>
        <strain evidence="7">HKST-UBA02</strain>
    </source>
</reference>
<feature type="transmembrane region" description="Helical" evidence="6">
    <location>
        <begin position="91"/>
        <end position="114"/>
    </location>
</feature>
<keyword evidence="4 6" id="KW-1133">Transmembrane helix</keyword>
<evidence type="ECO:0000256" key="3">
    <source>
        <dbReference type="ARBA" id="ARBA00022692"/>
    </source>
</evidence>
<reference evidence="7" key="2">
    <citation type="journal article" date="2021" name="Microbiome">
        <title>Successional dynamics and alternative stable states in a saline activated sludge microbial community over 9 years.</title>
        <authorList>
            <person name="Wang Y."/>
            <person name="Ye J."/>
            <person name="Ju F."/>
            <person name="Liu L."/>
            <person name="Boyd J.A."/>
            <person name="Deng Y."/>
            <person name="Parks D.H."/>
            <person name="Jiang X."/>
            <person name="Yin X."/>
            <person name="Woodcroft B.J."/>
            <person name="Tyson G.W."/>
            <person name="Hugenholtz P."/>
            <person name="Polz M.F."/>
            <person name="Zhang T."/>
        </authorList>
    </citation>
    <scope>NUCLEOTIDE SEQUENCE</scope>
    <source>
        <strain evidence="7">HKST-UBA02</strain>
    </source>
</reference>
<organism evidence="7 8">
    <name type="scientific">candidate division WWE3 bacterium</name>
    <dbReference type="NCBI Taxonomy" id="2053526"/>
    <lineage>
        <taxon>Bacteria</taxon>
        <taxon>Katanobacteria</taxon>
    </lineage>
</organism>
<sequence length="210" mass="23591">MQKLLTIYHHIKNDSLYRNSVFLLINTVILAFFGFFFWAICTRVFSTEDIGIATTLISSVDLVAVFALLGLNVSVIRYLPKSENKNSSINSVLITVGITAIIGSIIYVIGINRFAPELSFIKSNKIFVFAFGLFVVFTCWSQILKNIFRAYLSTQYVVLKNSIFNILKIGFIFVFTSLGAFGILTSWMTALTIAVLISIIILIHTFGYRP</sequence>
<feature type="transmembrane region" description="Helical" evidence="6">
    <location>
        <begin position="165"/>
        <end position="184"/>
    </location>
</feature>